<keyword evidence="3" id="KW-0862">Zinc</keyword>
<comment type="caution">
    <text evidence="6">The sequence shown here is derived from an EMBL/GenBank/DDBJ whole genome shotgun (WGS) entry which is preliminary data.</text>
</comment>
<keyword evidence="2" id="KW-0863">Zinc-finger</keyword>
<dbReference type="EMBL" id="BRYB01006697">
    <property type="protein sequence ID" value="GMI55294.1"/>
    <property type="molecule type" value="Genomic_DNA"/>
</dbReference>
<feature type="compositionally biased region" description="Low complexity" evidence="4">
    <location>
        <begin position="208"/>
        <end position="225"/>
    </location>
</feature>
<dbReference type="InterPro" id="IPR011124">
    <property type="entry name" value="Znf_CW"/>
</dbReference>
<keyword evidence="7" id="KW-1185">Reference proteome</keyword>
<feature type="domain" description="CW-type" evidence="5">
    <location>
        <begin position="135"/>
        <end position="194"/>
    </location>
</feature>
<sequence>MPPKRRQDSDGNESDDSVDAPGTHGGRAIPTEGAKIAINCPADPPHPAGWYSAIVVSAAQDGKNLNLTVEWDGGDIEELTAPDWRYLGEEPDQKGQTSAKDARLRPHLQHVVRRLLCTDRAESRLPMATRRMKKGVADLEWVQCTSQSCGKWRAMPNFLNGASLLRSCNNQFYCVLNYWDESLASCAAPQETRLIEVNSDVGGAYPVQQQAQQQQQAQYGATGAPPQKPARRTQQQSQSQSHADEYDYGGYKPPQKRRR</sequence>
<name>A0ABQ6NC84_9STRA</name>
<proteinExistence type="predicted"/>
<protein>
    <recommendedName>
        <fullName evidence="5">CW-type domain-containing protein</fullName>
    </recommendedName>
</protein>
<dbReference type="Proteomes" id="UP001165060">
    <property type="component" value="Unassembled WGS sequence"/>
</dbReference>
<organism evidence="6 7">
    <name type="scientific">Tetraparma gracilis</name>
    <dbReference type="NCBI Taxonomy" id="2962635"/>
    <lineage>
        <taxon>Eukaryota</taxon>
        <taxon>Sar</taxon>
        <taxon>Stramenopiles</taxon>
        <taxon>Ochrophyta</taxon>
        <taxon>Bolidophyceae</taxon>
        <taxon>Parmales</taxon>
        <taxon>Triparmaceae</taxon>
        <taxon>Tetraparma</taxon>
    </lineage>
</organism>
<gene>
    <name evidence="6" type="ORF">TeGR_g447</name>
</gene>
<evidence type="ECO:0000259" key="5">
    <source>
        <dbReference type="PROSITE" id="PS51050"/>
    </source>
</evidence>
<dbReference type="Gene3D" id="3.30.40.100">
    <property type="match status" value="1"/>
</dbReference>
<evidence type="ECO:0000313" key="6">
    <source>
        <dbReference type="EMBL" id="GMI55294.1"/>
    </source>
</evidence>
<dbReference type="Pfam" id="PF07496">
    <property type="entry name" value="zf-CW"/>
    <property type="match status" value="1"/>
</dbReference>
<evidence type="ECO:0000256" key="3">
    <source>
        <dbReference type="ARBA" id="ARBA00022833"/>
    </source>
</evidence>
<keyword evidence="1" id="KW-0479">Metal-binding</keyword>
<feature type="region of interest" description="Disordered" evidence="4">
    <location>
        <begin position="1"/>
        <end position="31"/>
    </location>
</feature>
<evidence type="ECO:0000313" key="7">
    <source>
        <dbReference type="Proteomes" id="UP001165060"/>
    </source>
</evidence>
<feature type="region of interest" description="Disordered" evidence="4">
    <location>
        <begin position="208"/>
        <end position="259"/>
    </location>
</feature>
<evidence type="ECO:0000256" key="4">
    <source>
        <dbReference type="SAM" id="MobiDB-lite"/>
    </source>
</evidence>
<accession>A0ABQ6NC84</accession>
<reference evidence="6 7" key="1">
    <citation type="journal article" date="2023" name="Commun. Biol.">
        <title>Genome analysis of Parmales, the sister group of diatoms, reveals the evolutionary specialization of diatoms from phago-mixotrophs to photoautotrophs.</title>
        <authorList>
            <person name="Ban H."/>
            <person name="Sato S."/>
            <person name="Yoshikawa S."/>
            <person name="Yamada K."/>
            <person name="Nakamura Y."/>
            <person name="Ichinomiya M."/>
            <person name="Sato N."/>
            <person name="Blanc-Mathieu R."/>
            <person name="Endo H."/>
            <person name="Kuwata A."/>
            <person name="Ogata H."/>
        </authorList>
    </citation>
    <scope>NUCLEOTIDE SEQUENCE [LARGE SCALE GENOMIC DNA]</scope>
</reference>
<evidence type="ECO:0000256" key="1">
    <source>
        <dbReference type="ARBA" id="ARBA00022723"/>
    </source>
</evidence>
<dbReference type="PROSITE" id="PS51050">
    <property type="entry name" value="ZF_CW"/>
    <property type="match status" value="1"/>
</dbReference>
<evidence type="ECO:0000256" key="2">
    <source>
        <dbReference type="ARBA" id="ARBA00022771"/>
    </source>
</evidence>